<dbReference type="Proteomes" id="UP000831880">
    <property type="component" value="Chromosome"/>
</dbReference>
<keyword evidence="2" id="KW-1185">Reference proteome</keyword>
<gene>
    <name evidence="1" type="ORF">MUO14_03800</name>
</gene>
<sequence>MKAFISKYFSNHSETSEESYDKALETRYYKAKRDEVFRAVEELFPSPSEKVAVSKERGEITVKYKGRKKAFIVATVIMVRPFQTSVDFSVTTDSGGPIDFGFSHRLVIQLYAQLDSQFPSVNSSER</sequence>
<evidence type="ECO:0000313" key="2">
    <source>
        <dbReference type="Proteomes" id="UP000831880"/>
    </source>
</evidence>
<accession>A0ABY4H152</accession>
<dbReference type="EMBL" id="CP095074">
    <property type="protein sequence ID" value="UOQ94103.1"/>
    <property type="molecule type" value="Genomic_DNA"/>
</dbReference>
<name>A0ABY4H152_9BACI</name>
<dbReference type="RefSeq" id="WP_244753711.1">
    <property type="nucleotide sequence ID" value="NZ_CP095074.1"/>
</dbReference>
<organism evidence="1 2">
    <name type="scientific">Halobacillus shinanisalinarum</name>
    <dbReference type="NCBI Taxonomy" id="2932258"/>
    <lineage>
        <taxon>Bacteria</taxon>
        <taxon>Bacillati</taxon>
        <taxon>Bacillota</taxon>
        <taxon>Bacilli</taxon>
        <taxon>Bacillales</taxon>
        <taxon>Bacillaceae</taxon>
        <taxon>Halobacillus</taxon>
    </lineage>
</organism>
<proteinExistence type="predicted"/>
<protein>
    <submittedName>
        <fullName evidence="1">Cytosolic protein</fullName>
    </submittedName>
</protein>
<evidence type="ECO:0000313" key="1">
    <source>
        <dbReference type="EMBL" id="UOQ94103.1"/>
    </source>
</evidence>
<reference evidence="1 2" key="1">
    <citation type="submission" date="2022-04" db="EMBL/GenBank/DDBJ databases">
        <title>Halobacillus sp. isolated from saltern.</title>
        <authorList>
            <person name="Won M."/>
            <person name="Lee C.-M."/>
            <person name="Woen H.-Y."/>
            <person name="Kwon S.-W."/>
        </authorList>
    </citation>
    <scope>NUCLEOTIDE SEQUENCE [LARGE SCALE GENOMIC DNA]</scope>
    <source>
        <strain evidence="1 2">SSTM10-2</strain>
    </source>
</reference>